<sequence length="106" mass="11170">MIRFLIRVLGYLALAGAFVSAAVDGTRSIASSALTLTSIGAALDRFAPAAQGWLQGLLGRSQLTLWDNGGALLMRAPLTLALLCVGLLFVWLALEPEQPIGYDARA</sequence>
<evidence type="ECO:0000313" key="2">
    <source>
        <dbReference type="EMBL" id="GGH07923.1"/>
    </source>
</evidence>
<keyword evidence="1" id="KW-0472">Membrane</keyword>
<dbReference type="EMBL" id="BMES01000001">
    <property type="protein sequence ID" value="GGH07923.1"/>
    <property type="molecule type" value="Genomic_DNA"/>
</dbReference>
<keyword evidence="3" id="KW-1185">Reference proteome</keyword>
<proteinExistence type="predicted"/>
<keyword evidence="1" id="KW-0812">Transmembrane</keyword>
<comment type="caution">
    <text evidence="2">The sequence shown here is derived from an EMBL/GenBank/DDBJ whole genome shotgun (WGS) entry which is preliminary data.</text>
</comment>
<dbReference type="AlphaFoldDB" id="A0A917I3T8"/>
<name>A0A917I3T8_9HYPH</name>
<reference evidence="2" key="2">
    <citation type="submission" date="2020-09" db="EMBL/GenBank/DDBJ databases">
        <authorList>
            <person name="Sun Q."/>
            <person name="Zhou Y."/>
        </authorList>
    </citation>
    <scope>NUCLEOTIDE SEQUENCE</scope>
    <source>
        <strain evidence="2">CGMCC 1.12214</strain>
    </source>
</reference>
<protein>
    <submittedName>
        <fullName evidence="2">Uncharacterized protein</fullName>
    </submittedName>
</protein>
<evidence type="ECO:0000313" key="3">
    <source>
        <dbReference type="Proteomes" id="UP000603912"/>
    </source>
</evidence>
<dbReference type="Proteomes" id="UP000603912">
    <property type="component" value="Unassembled WGS sequence"/>
</dbReference>
<feature type="transmembrane region" description="Helical" evidence="1">
    <location>
        <begin position="72"/>
        <end position="94"/>
    </location>
</feature>
<accession>A0A917I3T8</accession>
<gene>
    <name evidence="2" type="ORF">GCM10007036_03130</name>
</gene>
<organism evidence="2 3">
    <name type="scientific">Alsobacter metallidurans</name>
    <dbReference type="NCBI Taxonomy" id="340221"/>
    <lineage>
        <taxon>Bacteria</taxon>
        <taxon>Pseudomonadati</taxon>
        <taxon>Pseudomonadota</taxon>
        <taxon>Alphaproteobacteria</taxon>
        <taxon>Hyphomicrobiales</taxon>
        <taxon>Alsobacteraceae</taxon>
        <taxon>Alsobacter</taxon>
    </lineage>
</organism>
<reference evidence="2" key="1">
    <citation type="journal article" date="2014" name="Int. J. Syst. Evol. Microbiol.">
        <title>Complete genome sequence of Corynebacterium casei LMG S-19264T (=DSM 44701T), isolated from a smear-ripened cheese.</title>
        <authorList>
            <consortium name="US DOE Joint Genome Institute (JGI-PGF)"/>
            <person name="Walter F."/>
            <person name="Albersmeier A."/>
            <person name="Kalinowski J."/>
            <person name="Ruckert C."/>
        </authorList>
    </citation>
    <scope>NUCLEOTIDE SEQUENCE</scope>
    <source>
        <strain evidence="2">CGMCC 1.12214</strain>
    </source>
</reference>
<keyword evidence="1" id="KW-1133">Transmembrane helix</keyword>
<evidence type="ECO:0000256" key="1">
    <source>
        <dbReference type="SAM" id="Phobius"/>
    </source>
</evidence>
<dbReference type="RefSeq" id="WP_188515982.1">
    <property type="nucleotide sequence ID" value="NZ_BMES01000001.1"/>
</dbReference>